<protein>
    <recommendedName>
        <fullName evidence="5">Metallo-beta-lactamase domain-containing protein</fullName>
    </recommendedName>
</protein>
<dbReference type="VEuPathDB" id="FungiDB:Z519_11312"/>
<proteinExistence type="inferred from homology"/>
<comment type="similarity">
    <text evidence="1">Belongs to the metallo-beta-lactamase superfamily.</text>
</comment>
<sequence>MTPSPSLNIPWSPSTVSVSVIETSSRIIAKTSVVVQPHIIGHDEFNCPCYSFLIGHQATGEKILFDLGIRKDPENLSPRTYAFTKAMSISSQVNVSDILGDEVFNISAIIWSHHHFDHIGDPSTFPPSTALVVGQGFKDEFLPGYPANQDSWIKESDYGGREFVELNFGEAGLKLGQYDAVDYFGDGSFYLLDCPGHTVAHIMGLARTTTDTFVLMAADCCHHGGELRPSPYQPLPESIDLPVTAKGKLRPLRSPCPSSLFLRVHPKNSRTEAFYELNNPHNSDTVKEAMRSQRKLEEFDASEDVLVLTTHDSDAADVIDLYPKTINGWKSKGWKQRLHWAFLHDFQVERSWIVNNGSPSMGGDLANKLSTSVGQLYIDDSLPG</sequence>
<dbReference type="CDD" id="cd07730">
    <property type="entry name" value="metallo-hydrolase-like_MBL-fold"/>
    <property type="match status" value="1"/>
</dbReference>
<keyword evidence="3" id="KW-0378">Hydrolase</keyword>
<keyword evidence="7" id="KW-1185">Reference proteome</keyword>
<evidence type="ECO:0000313" key="6">
    <source>
        <dbReference type="EMBL" id="KIW88201.1"/>
    </source>
</evidence>
<dbReference type="InterPro" id="IPR001279">
    <property type="entry name" value="Metallo-B-lactamas"/>
</dbReference>
<evidence type="ECO:0000256" key="4">
    <source>
        <dbReference type="ARBA" id="ARBA00022833"/>
    </source>
</evidence>
<dbReference type="InterPro" id="IPR051013">
    <property type="entry name" value="MBL_superfamily_lactonases"/>
</dbReference>
<dbReference type="GeneID" id="27704240"/>
<feature type="domain" description="Metallo-beta-lactamase" evidence="5">
    <location>
        <begin position="48"/>
        <end position="265"/>
    </location>
</feature>
<organism evidence="6 7">
    <name type="scientific">Cladophialophora bantiana (strain ATCC 10958 / CBS 173.52 / CDC B-1940 / NIH 8579)</name>
    <name type="common">Xylohypha bantiana</name>
    <dbReference type="NCBI Taxonomy" id="1442370"/>
    <lineage>
        <taxon>Eukaryota</taxon>
        <taxon>Fungi</taxon>
        <taxon>Dikarya</taxon>
        <taxon>Ascomycota</taxon>
        <taxon>Pezizomycotina</taxon>
        <taxon>Eurotiomycetes</taxon>
        <taxon>Chaetothyriomycetidae</taxon>
        <taxon>Chaetothyriales</taxon>
        <taxon>Herpotrichiellaceae</taxon>
        <taxon>Cladophialophora</taxon>
    </lineage>
</organism>
<dbReference type="HOGENOM" id="CLU_030571_1_0_1"/>
<dbReference type="PANTHER" id="PTHR42978:SF5">
    <property type="entry name" value="METALLO-BETA-LACTAMASE DOMAIN-CONTAINING PROTEIN"/>
    <property type="match status" value="1"/>
</dbReference>
<name>A0A0D2EDJ8_CLAB1</name>
<dbReference type="Gene3D" id="3.60.15.10">
    <property type="entry name" value="Ribonuclease Z/Hydroxyacylglutathione hydrolase-like"/>
    <property type="match status" value="1"/>
</dbReference>
<keyword evidence="2" id="KW-0479">Metal-binding</keyword>
<gene>
    <name evidence="6" type="ORF">Z519_11312</name>
</gene>
<dbReference type="GO" id="GO:0016787">
    <property type="term" value="F:hydrolase activity"/>
    <property type="evidence" value="ECO:0007669"/>
    <property type="project" value="UniProtKB-KW"/>
</dbReference>
<dbReference type="RefSeq" id="XP_016614870.1">
    <property type="nucleotide sequence ID" value="XM_016769024.1"/>
</dbReference>
<dbReference type="SUPFAM" id="SSF56281">
    <property type="entry name" value="Metallo-hydrolase/oxidoreductase"/>
    <property type="match status" value="1"/>
</dbReference>
<reference evidence="6" key="1">
    <citation type="submission" date="2015-01" db="EMBL/GenBank/DDBJ databases">
        <title>The Genome Sequence of Cladophialophora bantiana CBS 173.52.</title>
        <authorList>
            <consortium name="The Broad Institute Genomics Platform"/>
            <person name="Cuomo C."/>
            <person name="de Hoog S."/>
            <person name="Gorbushina A."/>
            <person name="Stielow B."/>
            <person name="Teixiera M."/>
            <person name="Abouelleil A."/>
            <person name="Chapman S.B."/>
            <person name="Priest M."/>
            <person name="Young S.K."/>
            <person name="Wortman J."/>
            <person name="Nusbaum C."/>
            <person name="Birren B."/>
        </authorList>
    </citation>
    <scope>NUCLEOTIDE SEQUENCE [LARGE SCALE GENOMIC DNA]</scope>
    <source>
        <strain evidence="6">CBS 173.52</strain>
    </source>
</reference>
<dbReference type="SMART" id="SM00849">
    <property type="entry name" value="Lactamase_B"/>
    <property type="match status" value="1"/>
</dbReference>
<dbReference type="Proteomes" id="UP000053789">
    <property type="component" value="Unassembled WGS sequence"/>
</dbReference>
<dbReference type="GO" id="GO:0046872">
    <property type="term" value="F:metal ion binding"/>
    <property type="evidence" value="ECO:0007669"/>
    <property type="project" value="UniProtKB-KW"/>
</dbReference>
<evidence type="ECO:0000256" key="2">
    <source>
        <dbReference type="ARBA" id="ARBA00022723"/>
    </source>
</evidence>
<dbReference type="AlphaFoldDB" id="A0A0D2EDJ8"/>
<accession>A0A0D2EDJ8</accession>
<evidence type="ECO:0000313" key="7">
    <source>
        <dbReference type="Proteomes" id="UP000053789"/>
    </source>
</evidence>
<keyword evidence="4" id="KW-0862">Zinc</keyword>
<dbReference type="EMBL" id="KN847000">
    <property type="protein sequence ID" value="KIW88201.1"/>
    <property type="molecule type" value="Genomic_DNA"/>
</dbReference>
<evidence type="ECO:0000256" key="1">
    <source>
        <dbReference type="ARBA" id="ARBA00007749"/>
    </source>
</evidence>
<dbReference type="PANTHER" id="PTHR42978">
    <property type="entry name" value="QUORUM-QUENCHING LACTONASE YTNP-RELATED-RELATED"/>
    <property type="match status" value="1"/>
</dbReference>
<evidence type="ECO:0000259" key="5">
    <source>
        <dbReference type="SMART" id="SM00849"/>
    </source>
</evidence>
<evidence type="ECO:0000256" key="3">
    <source>
        <dbReference type="ARBA" id="ARBA00022801"/>
    </source>
</evidence>
<dbReference type="InterPro" id="IPR036866">
    <property type="entry name" value="RibonucZ/Hydroxyglut_hydro"/>
</dbReference>
<dbReference type="Pfam" id="PF00753">
    <property type="entry name" value="Lactamase_B"/>
    <property type="match status" value="1"/>
</dbReference>
<dbReference type="OrthoDB" id="10250730at2759"/>